<organism evidence="3 4">
    <name type="scientific">Phototrophicus methaneseepsis</name>
    <dbReference type="NCBI Taxonomy" id="2710758"/>
    <lineage>
        <taxon>Bacteria</taxon>
        <taxon>Bacillati</taxon>
        <taxon>Chloroflexota</taxon>
        <taxon>Candidatus Thermofontia</taxon>
        <taxon>Phototrophicales</taxon>
        <taxon>Phototrophicaceae</taxon>
        <taxon>Phototrophicus</taxon>
    </lineage>
</organism>
<dbReference type="PANTHER" id="PTHR21666">
    <property type="entry name" value="PEPTIDASE-RELATED"/>
    <property type="match status" value="1"/>
</dbReference>
<dbReference type="Gene3D" id="2.70.70.10">
    <property type="entry name" value="Glucose Permease (Domain IIA)"/>
    <property type="match status" value="1"/>
</dbReference>
<dbReference type="PANTHER" id="PTHR21666:SF270">
    <property type="entry name" value="MUREIN HYDROLASE ACTIVATOR ENVC"/>
    <property type="match status" value="1"/>
</dbReference>
<feature type="domain" description="M23ase beta-sheet core" evidence="1">
    <location>
        <begin position="267"/>
        <end position="313"/>
    </location>
</feature>
<name>A0A7S8E914_9CHLR</name>
<dbReference type="Proteomes" id="UP000594468">
    <property type="component" value="Chromosome"/>
</dbReference>
<proteinExistence type="predicted"/>
<dbReference type="SUPFAM" id="SSF51261">
    <property type="entry name" value="Duplicated hybrid motif"/>
    <property type="match status" value="1"/>
</dbReference>
<dbReference type="InterPro" id="IPR003646">
    <property type="entry name" value="SH3-like_bac-type"/>
</dbReference>
<dbReference type="InterPro" id="IPR050570">
    <property type="entry name" value="Cell_wall_metabolism_enzyme"/>
</dbReference>
<dbReference type="Pfam" id="PF01551">
    <property type="entry name" value="Peptidase_M23"/>
    <property type="match status" value="1"/>
</dbReference>
<dbReference type="Pfam" id="PF08239">
    <property type="entry name" value="SH3_3"/>
    <property type="match status" value="1"/>
</dbReference>
<evidence type="ECO:0000259" key="1">
    <source>
        <dbReference type="Pfam" id="PF01551"/>
    </source>
</evidence>
<sequence>MNSLADLIMGFIRGILGQSSNTMTATTPTDEAECSLGFHEIPATVDTSDVPTVGTLSTMGGSVTTASAANNCVATVRPELGTVNVRSGPRIGFFPVGKTSGGATFTLAGASEPDENGYRWYQVTYNNGSGWIRSDLINLSDGCRQFSFISDADYPDPATPVTTRFPLPTTARITNNYSRTSHPGLDFGTPLSTPIFASATGTVIRRIQCERCTDTRPNIYPCGQNVYNDEKWGFGYGNFVVVRHDYAVMPAPLRELMDDANLTGGFVYVLYAHFQQLFVDLGNAVNATTLLGHTGNHGCSTGPHIHIEIRMGKVEIVDGHWLQQTSVNPNLFFTI</sequence>
<evidence type="ECO:0000259" key="2">
    <source>
        <dbReference type="Pfam" id="PF08239"/>
    </source>
</evidence>
<dbReference type="GO" id="GO:0004222">
    <property type="term" value="F:metalloendopeptidase activity"/>
    <property type="evidence" value="ECO:0007669"/>
    <property type="project" value="TreeGrafter"/>
</dbReference>
<dbReference type="InterPro" id="IPR011055">
    <property type="entry name" value="Dup_hybrid_motif"/>
</dbReference>
<accession>A0A7S8E914</accession>
<dbReference type="InterPro" id="IPR016047">
    <property type="entry name" value="M23ase_b-sheet_dom"/>
</dbReference>
<evidence type="ECO:0000313" key="4">
    <source>
        <dbReference type="Proteomes" id="UP000594468"/>
    </source>
</evidence>
<dbReference type="AlphaFoldDB" id="A0A7S8E914"/>
<feature type="domain" description="SH3b" evidence="2">
    <location>
        <begin position="82"/>
        <end position="137"/>
    </location>
</feature>
<reference evidence="3 4" key="1">
    <citation type="submission" date="2020-02" db="EMBL/GenBank/DDBJ databases">
        <authorList>
            <person name="Zheng R.K."/>
            <person name="Sun C.M."/>
        </authorList>
    </citation>
    <scope>NUCLEOTIDE SEQUENCE [LARGE SCALE GENOMIC DNA]</scope>
    <source>
        <strain evidence="4">rifampicinis</strain>
    </source>
</reference>
<keyword evidence="4" id="KW-1185">Reference proteome</keyword>
<protein>
    <submittedName>
        <fullName evidence="3">Peptidoglycan DD-metalloendopeptidase family protein</fullName>
    </submittedName>
</protein>
<dbReference type="Gene3D" id="2.30.30.40">
    <property type="entry name" value="SH3 Domains"/>
    <property type="match status" value="1"/>
</dbReference>
<gene>
    <name evidence="3" type="ORF">G4Y79_23490</name>
</gene>
<dbReference type="CDD" id="cd12797">
    <property type="entry name" value="M23_peptidase"/>
    <property type="match status" value="1"/>
</dbReference>
<evidence type="ECO:0000313" key="3">
    <source>
        <dbReference type="EMBL" id="QPC82616.1"/>
    </source>
</evidence>
<dbReference type="KEGG" id="pmet:G4Y79_23490"/>
<dbReference type="EMBL" id="CP062983">
    <property type="protein sequence ID" value="QPC82616.1"/>
    <property type="molecule type" value="Genomic_DNA"/>
</dbReference>
<dbReference type="RefSeq" id="WP_195170685.1">
    <property type="nucleotide sequence ID" value="NZ_CP062983.1"/>
</dbReference>